<proteinExistence type="predicted"/>
<protein>
    <submittedName>
        <fullName evidence="2">Integral membrane protein</fullName>
    </submittedName>
</protein>
<reference evidence="2" key="1">
    <citation type="journal article" date="2016" name="Appl. Environ. Microbiol.">
        <title>Functional Metagenomics of a Biostimulated Petroleum-Contaminated Soil Reveals an Extraordinary Diversity of Extradiol Dioxygenases.</title>
        <authorList>
            <person name="Terron-Gonzalez L."/>
            <person name="Martin-Cabello G."/>
            <person name="Ferrer M."/>
            <person name="Santero E."/>
        </authorList>
    </citation>
    <scope>NUCLEOTIDE SEQUENCE</scope>
</reference>
<dbReference type="AlphaFoldDB" id="A0A126SZ21"/>
<name>A0A126SZ21_9BACT</name>
<accession>A0A126SZ21</accession>
<evidence type="ECO:0000313" key="2">
    <source>
        <dbReference type="EMBL" id="AMK59556.1"/>
    </source>
</evidence>
<feature type="region of interest" description="Disordered" evidence="1">
    <location>
        <begin position="183"/>
        <end position="220"/>
    </location>
</feature>
<organism evidence="2">
    <name type="scientific">uncultured bacterium UPO71</name>
    <dbReference type="NCBI Taxonomy" id="1776990"/>
    <lineage>
        <taxon>Bacteria</taxon>
        <taxon>environmental samples</taxon>
    </lineage>
</organism>
<evidence type="ECO:0000256" key="1">
    <source>
        <dbReference type="SAM" id="MobiDB-lite"/>
    </source>
</evidence>
<sequence length="220" mass="23512">MRLVQLYRLDVGDLQARFGHAHFEQGEVFGDGEILAIAAVGGQELDRRGPVVALLPVNDVVDEQQLVEEIVHRLQLGFHGLVLVGIDQLAPVAHALHRGGAVAVLDDSQGVCVEGRAVGGRRQQQGCQRQAEPAVSAMAPHGSCAILAVRWRQAVLPDVAAWILQVCGFRGAPDLRACEQIVASGPSRPPVGAAHGRDRNTPDSRHIPTDQTDSPLPGKR</sequence>
<feature type="compositionally biased region" description="Basic and acidic residues" evidence="1">
    <location>
        <begin position="195"/>
        <end position="208"/>
    </location>
</feature>
<dbReference type="EMBL" id="KU144993">
    <property type="protein sequence ID" value="AMK59556.1"/>
    <property type="molecule type" value="Genomic_DNA"/>
</dbReference>